<evidence type="ECO:0000313" key="4">
    <source>
        <dbReference type="Proteomes" id="UP000275267"/>
    </source>
</evidence>
<keyword evidence="4" id="KW-1185">Reference proteome</keyword>
<dbReference type="PANTHER" id="PTHR45648:SF166">
    <property type="entry name" value="OS02G0617400 PROTEIN"/>
    <property type="match status" value="1"/>
</dbReference>
<evidence type="ECO:0000256" key="2">
    <source>
        <dbReference type="SAM" id="MobiDB-lite"/>
    </source>
</evidence>
<accession>A0A3L6QGT6</accession>
<sequence>MKSPPLRDCSFSLEGANCRPVALFSGLLSNNANMFRLDPGIGLGLPDEGSGGPVLAVPSGWIRLVLANFASRTRLGPYCIIKGPAARPTTAAGRQCQESRSSERRVFGGKSSSDAVPTAELYHGGFVRCGVRQSEVSAAMNRGATPITPPAERLYSTRGQIWKKESEPATTWPLATTVVIIGDLIKQETEMSLWVNRHAGEHLGAEPALPYLSPELRGAKLLAGANFASAGVGILNDTGIQFVNIIRIGDQLQYFQEYQRKLRALIGEEQAAQLRLYELGARKVIVTGTGPIGCVPAELAMRSPNGECVAELMRAVTLFNPQLVDMVRGLNRAIGADVFVTANTMRMNFDYINNPQRFGGSSIVVACADEHARTQDS</sequence>
<evidence type="ECO:0000256" key="1">
    <source>
        <dbReference type="ARBA" id="ARBA00022801"/>
    </source>
</evidence>
<dbReference type="GO" id="GO:0016787">
    <property type="term" value="F:hydrolase activity"/>
    <property type="evidence" value="ECO:0007669"/>
    <property type="project" value="UniProtKB-KW"/>
</dbReference>
<dbReference type="Proteomes" id="UP000275267">
    <property type="component" value="Unassembled WGS sequence"/>
</dbReference>
<dbReference type="STRING" id="4540.A0A3L6QGT6"/>
<dbReference type="Gene3D" id="3.40.50.1110">
    <property type="entry name" value="SGNH hydrolase"/>
    <property type="match status" value="1"/>
</dbReference>
<proteinExistence type="predicted"/>
<reference evidence="4" key="1">
    <citation type="journal article" date="2019" name="Nat. Commun.">
        <title>The genome of broomcorn millet.</title>
        <authorList>
            <person name="Zou C."/>
            <person name="Miki D."/>
            <person name="Li D."/>
            <person name="Tang Q."/>
            <person name="Xiao L."/>
            <person name="Rajput S."/>
            <person name="Deng P."/>
            <person name="Jia W."/>
            <person name="Huang R."/>
            <person name="Zhang M."/>
            <person name="Sun Y."/>
            <person name="Hu J."/>
            <person name="Fu X."/>
            <person name="Schnable P.S."/>
            <person name="Li F."/>
            <person name="Zhang H."/>
            <person name="Feng B."/>
            <person name="Zhu X."/>
            <person name="Liu R."/>
            <person name="Schnable J.C."/>
            <person name="Zhu J.-K."/>
            <person name="Zhang H."/>
        </authorList>
    </citation>
    <scope>NUCLEOTIDE SEQUENCE [LARGE SCALE GENOMIC DNA]</scope>
</reference>
<organism evidence="3 4">
    <name type="scientific">Panicum miliaceum</name>
    <name type="common">Proso millet</name>
    <name type="synonym">Broomcorn millet</name>
    <dbReference type="NCBI Taxonomy" id="4540"/>
    <lineage>
        <taxon>Eukaryota</taxon>
        <taxon>Viridiplantae</taxon>
        <taxon>Streptophyta</taxon>
        <taxon>Embryophyta</taxon>
        <taxon>Tracheophyta</taxon>
        <taxon>Spermatophyta</taxon>
        <taxon>Magnoliopsida</taxon>
        <taxon>Liliopsida</taxon>
        <taxon>Poales</taxon>
        <taxon>Poaceae</taxon>
        <taxon>PACMAD clade</taxon>
        <taxon>Panicoideae</taxon>
        <taxon>Panicodae</taxon>
        <taxon>Paniceae</taxon>
        <taxon>Panicinae</taxon>
        <taxon>Panicum</taxon>
        <taxon>Panicum sect. Panicum</taxon>
    </lineage>
</organism>
<dbReference type="PANTHER" id="PTHR45648">
    <property type="entry name" value="GDSL LIPASE/ACYLHYDROLASE FAMILY PROTEIN (AFU_ORTHOLOGUE AFUA_4G14700)"/>
    <property type="match status" value="1"/>
</dbReference>
<gene>
    <name evidence="3" type="ORF">C2845_PM12G20540</name>
</gene>
<dbReference type="AlphaFoldDB" id="A0A3L6QGT6"/>
<dbReference type="EMBL" id="PQIB02000012">
    <property type="protein sequence ID" value="RLM79177.1"/>
    <property type="molecule type" value="Genomic_DNA"/>
</dbReference>
<keyword evidence="1" id="KW-0378">Hydrolase</keyword>
<feature type="region of interest" description="Disordered" evidence="2">
    <location>
        <begin position="90"/>
        <end position="114"/>
    </location>
</feature>
<evidence type="ECO:0000313" key="3">
    <source>
        <dbReference type="EMBL" id="RLM79177.1"/>
    </source>
</evidence>
<protein>
    <submittedName>
        <fullName evidence="3">GDSL esterase/lipase LTL1-like</fullName>
    </submittedName>
</protein>
<name>A0A3L6QGT6_PANMI</name>
<dbReference type="InterPro" id="IPR036514">
    <property type="entry name" value="SGNH_hydro_sf"/>
</dbReference>
<comment type="caution">
    <text evidence="3">The sequence shown here is derived from an EMBL/GenBank/DDBJ whole genome shotgun (WGS) entry which is preliminary data.</text>
</comment>
<dbReference type="OrthoDB" id="1600564at2759"/>
<dbReference type="InterPro" id="IPR051058">
    <property type="entry name" value="GDSL_Est/Lipase"/>
</dbReference>